<reference evidence="2 3" key="1">
    <citation type="journal article" date="2022" name="BMC Genomics">
        <title>Comparative genome analysis of mycobacteria focusing on tRNA and non-coding RNA.</title>
        <authorList>
            <person name="Behra P.R.K."/>
            <person name="Pettersson B.M.F."/>
            <person name="Ramesh M."/>
            <person name="Das S."/>
            <person name="Dasgupta S."/>
            <person name="Kirsebom L.A."/>
        </authorList>
    </citation>
    <scope>NUCLEOTIDE SEQUENCE [LARGE SCALE GENOMIC DNA]</scope>
    <source>
        <strain evidence="2 3">DSM 44078</strain>
    </source>
</reference>
<sequence length="189" mass="21320">MTTALILDSLQRRMSAMHSLWYQAVSDMDTDQVNHVERDGVLPIAFSLFHQAQMEDVSLVMLSGLPTVWEAAWERRIGLGVPDHGKHRSVDEMMAQRIDDFAAFCDYQRHVFDKTERWLAELEPEALSEILVTRPFPPQIATTYSARVAGPAGISRLDGTECWIYQHGLRHMGEIEHARALVGLGGMTS</sequence>
<protein>
    <recommendedName>
        <fullName evidence="1">DinB-like domain-containing protein</fullName>
    </recommendedName>
</protein>
<keyword evidence="3" id="KW-1185">Reference proteome</keyword>
<comment type="caution">
    <text evidence="2">The sequence shown here is derived from an EMBL/GenBank/DDBJ whole genome shotgun (WGS) entry which is preliminary data.</text>
</comment>
<name>A0ABT3C7U5_9MYCO</name>
<evidence type="ECO:0000259" key="1">
    <source>
        <dbReference type="Pfam" id="PF12867"/>
    </source>
</evidence>
<dbReference type="Proteomes" id="UP001526201">
    <property type="component" value="Unassembled WGS sequence"/>
</dbReference>
<accession>A0ABT3C7U5</accession>
<dbReference type="RefSeq" id="WP_264066279.1">
    <property type="nucleotide sequence ID" value="NZ_JACKTY010000014.1"/>
</dbReference>
<organism evidence="2 3">
    <name type="scientific">Mycolicibacterium komossense</name>
    <dbReference type="NCBI Taxonomy" id="1779"/>
    <lineage>
        <taxon>Bacteria</taxon>
        <taxon>Bacillati</taxon>
        <taxon>Actinomycetota</taxon>
        <taxon>Actinomycetes</taxon>
        <taxon>Mycobacteriales</taxon>
        <taxon>Mycobacteriaceae</taxon>
        <taxon>Mycolicibacterium</taxon>
    </lineage>
</organism>
<evidence type="ECO:0000313" key="2">
    <source>
        <dbReference type="EMBL" id="MCV7225510.1"/>
    </source>
</evidence>
<proteinExistence type="predicted"/>
<dbReference type="InterPro" id="IPR034660">
    <property type="entry name" value="DinB/YfiT-like"/>
</dbReference>
<gene>
    <name evidence="2" type="ORF">H7J73_05610</name>
</gene>
<dbReference type="EMBL" id="JACKTY010000014">
    <property type="protein sequence ID" value="MCV7225510.1"/>
    <property type="molecule type" value="Genomic_DNA"/>
</dbReference>
<feature type="domain" description="DinB-like" evidence="1">
    <location>
        <begin position="19"/>
        <end position="139"/>
    </location>
</feature>
<dbReference type="InterPro" id="IPR024775">
    <property type="entry name" value="DinB-like"/>
</dbReference>
<dbReference type="Pfam" id="PF12867">
    <property type="entry name" value="DinB_2"/>
    <property type="match status" value="1"/>
</dbReference>
<evidence type="ECO:0000313" key="3">
    <source>
        <dbReference type="Proteomes" id="UP001526201"/>
    </source>
</evidence>
<dbReference type="Gene3D" id="1.20.120.450">
    <property type="entry name" value="dinb family like domain"/>
    <property type="match status" value="1"/>
</dbReference>